<proteinExistence type="predicted"/>
<dbReference type="AlphaFoldDB" id="A0A077ZDN2"/>
<reference evidence="1" key="1">
    <citation type="submission" date="2014-01" db="EMBL/GenBank/DDBJ databases">
        <authorList>
            <person name="Aslett M."/>
        </authorList>
    </citation>
    <scope>NUCLEOTIDE SEQUENCE</scope>
</reference>
<name>A0A077ZDN2_TRITR</name>
<keyword evidence="2" id="KW-1185">Reference proteome</keyword>
<sequence>MRSEAGKWEKLHFREYLGINGVTEKKREEKLLPHIIRSVMLREALDCMFAENIVRLLLRKNQVNDRKAR</sequence>
<dbReference type="Proteomes" id="UP000030665">
    <property type="component" value="Unassembled WGS sequence"/>
</dbReference>
<protein>
    <submittedName>
        <fullName evidence="1">Uncharacterized protein</fullName>
    </submittedName>
</protein>
<gene>
    <name evidence="1" type="ORF">TTRE_0000679801</name>
</gene>
<organism evidence="1 2">
    <name type="scientific">Trichuris trichiura</name>
    <name type="common">Whipworm</name>
    <name type="synonym">Trichocephalus trichiurus</name>
    <dbReference type="NCBI Taxonomy" id="36087"/>
    <lineage>
        <taxon>Eukaryota</taxon>
        <taxon>Metazoa</taxon>
        <taxon>Ecdysozoa</taxon>
        <taxon>Nematoda</taxon>
        <taxon>Enoplea</taxon>
        <taxon>Dorylaimia</taxon>
        <taxon>Trichinellida</taxon>
        <taxon>Trichuridae</taxon>
        <taxon>Trichuris</taxon>
    </lineage>
</organism>
<dbReference type="EMBL" id="HG806349">
    <property type="protein sequence ID" value="CDW58481.1"/>
    <property type="molecule type" value="Genomic_DNA"/>
</dbReference>
<reference evidence="1" key="2">
    <citation type="submission" date="2014-03" db="EMBL/GenBank/DDBJ databases">
        <title>The whipworm genome and dual-species transcriptomics of an intimate host-pathogen interaction.</title>
        <authorList>
            <person name="Foth B.J."/>
            <person name="Tsai I.J."/>
            <person name="Reid A.J."/>
            <person name="Bancroft A.J."/>
            <person name="Nichol S."/>
            <person name="Tracey A."/>
            <person name="Holroyd N."/>
            <person name="Cotton J.A."/>
            <person name="Stanley E.J."/>
            <person name="Zarowiecki M."/>
            <person name="Liu J.Z."/>
            <person name="Huckvale T."/>
            <person name="Cooper P.J."/>
            <person name="Grencis R.K."/>
            <person name="Berriman M."/>
        </authorList>
    </citation>
    <scope>NUCLEOTIDE SEQUENCE [LARGE SCALE GENOMIC DNA]</scope>
</reference>
<accession>A0A077ZDN2</accession>
<evidence type="ECO:0000313" key="2">
    <source>
        <dbReference type="Proteomes" id="UP000030665"/>
    </source>
</evidence>
<evidence type="ECO:0000313" key="1">
    <source>
        <dbReference type="EMBL" id="CDW58481.1"/>
    </source>
</evidence>